<keyword evidence="3" id="KW-1185">Reference proteome</keyword>
<sequence length="49" mass="5290">MKYLLGFGLIGVGLYLTQSSFEKSTDGGGVLFYGLIFVGAITVIKEWIS</sequence>
<comment type="caution">
    <text evidence="2">The sequence shown here is derived from an EMBL/GenBank/DDBJ whole genome shotgun (WGS) entry which is preliminary data.</text>
</comment>
<evidence type="ECO:0000313" key="3">
    <source>
        <dbReference type="Proteomes" id="UP000642829"/>
    </source>
</evidence>
<dbReference type="AlphaFoldDB" id="A0A8J3GEC4"/>
<protein>
    <submittedName>
        <fullName evidence="2">Uncharacterized protein</fullName>
    </submittedName>
</protein>
<keyword evidence="1" id="KW-1133">Transmembrane helix</keyword>
<organism evidence="2 3">
    <name type="scientific">Cerasicoccus arenae</name>
    <dbReference type="NCBI Taxonomy" id="424488"/>
    <lineage>
        <taxon>Bacteria</taxon>
        <taxon>Pseudomonadati</taxon>
        <taxon>Verrucomicrobiota</taxon>
        <taxon>Opitutia</taxon>
        <taxon>Puniceicoccales</taxon>
        <taxon>Cerasicoccaceae</taxon>
        <taxon>Cerasicoccus</taxon>
    </lineage>
</organism>
<gene>
    <name evidence="2" type="ORF">GCM10007047_26780</name>
</gene>
<dbReference type="EMBL" id="BMXG01000019">
    <property type="protein sequence ID" value="GHC08187.1"/>
    <property type="molecule type" value="Genomic_DNA"/>
</dbReference>
<dbReference type="RefSeq" id="WP_189516066.1">
    <property type="nucleotide sequence ID" value="NZ_BMXG01000019.1"/>
</dbReference>
<evidence type="ECO:0000313" key="2">
    <source>
        <dbReference type="EMBL" id="GHC08187.1"/>
    </source>
</evidence>
<evidence type="ECO:0000256" key="1">
    <source>
        <dbReference type="SAM" id="Phobius"/>
    </source>
</evidence>
<keyword evidence="1" id="KW-0472">Membrane</keyword>
<name>A0A8J3GEC4_9BACT</name>
<reference evidence="2" key="2">
    <citation type="submission" date="2020-09" db="EMBL/GenBank/DDBJ databases">
        <authorList>
            <person name="Sun Q."/>
            <person name="Kim S."/>
        </authorList>
    </citation>
    <scope>NUCLEOTIDE SEQUENCE</scope>
    <source>
        <strain evidence="2">KCTC 12870</strain>
    </source>
</reference>
<reference evidence="2" key="1">
    <citation type="journal article" date="2014" name="Int. J. Syst. Evol. Microbiol.">
        <title>Complete genome sequence of Corynebacterium casei LMG S-19264T (=DSM 44701T), isolated from a smear-ripened cheese.</title>
        <authorList>
            <consortium name="US DOE Joint Genome Institute (JGI-PGF)"/>
            <person name="Walter F."/>
            <person name="Albersmeier A."/>
            <person name="Kalinowski J."/>
            <person name="Ruckert C."/>
        </authorList>
    </citation>
    <scope>NUCLEOTIDE SEQUENCE</scope>
    <source>
        <strain evidence="2">KCTC 12870</strain>
    </source>
</reference>
<feature type="transmembrane region" description="Helical" evidence="1">
    <location>
        <begin position="29"/>
        <end position="48"/>
    </location>
</feature>
<dbReference type="Proteomes" id="UP000642829">
    <property type="component" value="Unassembled WGS sequence"/>
</dbReference>
<accession>A0A8J3GEC4</accession>
<proteinExistence type="predicted"/>
<keyword evidence="1" id="KW-0812">Transmembrane</keyword>